<accession>A0A937RHJ9</accession>
<reference evidence="1" key="1">
    <citation type="submission" date="2020-12" db="EMBL/GenBank/DDBJ databases">
        <title>Genomic characterization of non-nitrogen-fixing Frankia strains.</title>
        <authorList>
            <person name="Carlos-Shanley C."/>
            <person name="Guerra T."/>
            <person name="Hahn D."/>
        </authorList>
    </citation>
    <scope>NUCLEOTIDE SEQUENCE</scope>
    <source>
        <strain evidence="1">CN6</strain>
    </source>
</reference>
<keyword evidence="2" id="KW-1185">Reference proteome</keyword>
<protein>
    <submittedName>
        <fullName evidence="1">Uncharacterized protein</fullName>
    </submittedName>
</protein>
<sequence length="283" mass="32173">MNGAASLREAVVQRRPYWSERHVGRGAGPAGLQATARQFADLVGRLVTRGYFEKAFDKDCVDDPAVVDPAQLLERALGVPGLWPLVPKRLAEDLDVFCDVVEVLHDLVARPRARWMHSYAGCGWHHSDFSLEAGRVLYRWQVNILLEGSDLGLRLADEGEDVGRLVAATDPARSDLLRAMAQRDDTIGDRVRHAIVLYRARQATEHDKRSAVIVLSGVLEERRKLIKAELLSKDEDDLFMVANKFGIRHQSEQQKRDYSVEFLDWIFWWYLATIELTDRLGTR</sequence>
<gene>
    <name evidence="1" type="ORF">I7412_35435</name>
</gene>
<dbReference type="EMBL" id="JAEACQ010000313">
    <property type="protein sequence ID" value="MBL7632358.1"/>
    <property type="molecule type" value="Genomic_DNA"/>
</dbReference>
<comment type="caution">
    <text evidence="1">The sequence shown here is derived from an EMBL/GenBank/DDBJ whole genome shotgun (WGS) entry which is preliminary data.</text>
</comment>
<evidence type="ECO:0000313" key="2">
    <source>
        <dbReference type="Proteomes" id="UP000604475"/>
    </source>
</evidence>
<dbReference type="AlphaFoldDB" id="A0A937RHJ9"/>
<proteinExistence type="predicted"/>
<evidence type="ECO:0000313" key="1">
    <source>
        <dbReference type="EMBL" id="MBL7632358.1"/>
    </source>
</evidence>
<dbReference type="Proteomes" id="UP000604475">
    <property type="component" value="Unassembled WGS sequence"/>
</dbReference>
<name>A0A937RHJ9_9ACTN</name>
<organism evidence="1 2">
    <name type="scientific">Frankia nepalensis</name>
    <dbReference type="NCBI Taxonomy" id="1836974"/>
    <lineage>
        <taxon>Bacteria</taxon>
        <taxon>Bacillati</taxon>
        <taxon>Actinomycetota</taxon>
        <taxon>Actinomycetes</taxon>
        <taxon>Frankiales</taxon>
        <taxon>Frankiaceae</taxon>
        <taxon>Frankia</taxon>
    </lineage>
</organism>